<feature type="repeat" description="WD" evidence="4">
    <location>
        <begin position="50"/>
        <end position="89"/>
    </location>
</feature>
<evidence type="ECO:0000256" key="4">
    <source>
        <dbReference type="PROSITE-ProRule" id="PRU00221"/>
    </source>
</evidence>
<evidence type="ECO:0000313" key="5">
    <source>
        <dbReference type="EMBL" id="KGK36716.1"/>
    </source>
</evidence>
<proteinExistence type="predicted"/>
<dbReference type="AlphaFoldDB" id="A0A099NXU6"/>
<evidence type="ECO:0000256" key="3">
    <source>
        <dbReference type="ARBA" id="ARBA00022737"/>
    </source>
</evidence>
<feature type="repeat" description="WD" evidence="4">
    <location>
        <begin position="319"/>
        <end position="359"/>
    </location>
</feature>
<dbReference type="eggNOG" id="KOG0294">
    <property type="taxonomic scope" value="Eukaryota"/>
</dbReference>
<dbReference type="InterPro" id="IPR001680">
    <property type="entry name" value="WD40_rpt"/>
</dbReference>
<dbReference type="PROSITE" id="PS00678">
    <property type="entry name" value="WD_REPEATS_1"/>
    <property type="match status" value="2"/>
</dbReference>
<evidence type="ECO:0000256" key="1">
    <source>
        <dbReference type="ARBA" id="ARBA00022517"/>
    </source>
</evidence>
<gene>
    <name evidence="5" type="ORF">JL09_g4130</name>
</gene>
<dbReference type="Gene3D" id="2.130.10.10">
    <property type="entry name" value="YVTN repeat-like/Quinoprotein amine dehydrogenase"/>
    <property type="match status" value="3"/>
</dbReference>
<evidence type="ECO:0000256" key="2">
    <source>
        <dbReference type="ARBA" id="ARBA00022574"/>
    </source>
</evidence>
<dbReference type="PROSITE" id="PS50294">
    <property type="entry name" value="WD_REPEATS_REGION"/>
    <property type="match status" value="1"/>
</dbReference>
<dbReference type="Proteomes" id="UP000029867">
    <property type="component" value="Unassembled WGS sequence"/>
</dbReference>
<dbReference type="VEuPathDB" id="FungiDB:C5L36_0C04470"/>
<organism evidence="5 6">
    <name type="scientific">Pichia kudriavzevii</name>
    <name type="common">Yeast</name>
    <name type="synonym">Issatchenkia orientalis</name>
    <dbReference type="NCBI Taxonomy" id="4909"/>
    <lineage>
        <taxon>Eukaryota</taxon>
        <taxon>Fungi</taxon>
        <taxon>Dikarya</taxon>
        <taxon>Ascomycota</taxon>
        <taxon>Saccharomycotina</taxon>
        <taxon>Pichiomycetes</taxon>
        <taxon>Pichiales</taxon>
        <taxon>Pichiaceae</taxon>
        <taxon>Pichia</taxon>
    </lineage>
</organism>
<dbReference type="InterPro" id="IPR015943">
    <property type="entry name" value="WD40/YVTN_repeat-like_dom_sf"/>
</dbReference>
<dbReference type="InterPro" id="IPR020472">
    <property type="entry name" value="WD40_PAC1"/>
</dbReference>
<dbReference type="InterPro" id="IPR036322">
    <property type="entry name" value="WD40_repeat_dom_sf"/>
</dbReference>
<dbReference type="PANTHER" id="PTHR44675">
    <property type="entry name" value="PAK1 INTERACTING PROTEIN 1"/>
    <property type="match status" value="1"/>
</dbReference>
<dbReference type="SMART" id="SM00320">
    <property type="entry name" value="WD40"/>
    <property type="match status" value="4"/>
</dbReference>
<dbReference type="GO" id="GO:0042254">
    <property type="term" value="P:ribosome biogenesis"/>
    <property type="evidence" value="ECO:0007669"/>
    <property type="project" value="UniProtKB-KW"/>
</dbReference>
<keyword evidence="2 4" id="KW-0853">WD repeat</keyword>
<dbReference type="Pfam" id="PF00400">
    <property type="entry name" value="WD40"/>
    <property type="match status" value="3"/>
</dbReference>
<keyword evidence="1" id="KW-0690">Ribosome biogenesis</keyword>
<feature type="repeat" description="WD" evidence="4">
    <location>
        <begin position="166"/>
        <end position="207"/>
    </location>
</feature>
<dbReference type="HOGENOM" id="CLU_031466_2_0_1"/>
<dbReference type="InterPro" id="IPR019775">
    <property type="entry name" value="WD40_repeat_CS"/>
</dbReference>
<keyword evidence="3" id="KW-0677">Repeat</keyword>
<evidence type="ECO:0008006" key="7">
    <source>
        <dbReference type="Google" id="ProtNLM"/>
    </source>
</evidence>
<reference evidence="6" key="1">
    <citation type="journal article" date="2014" name="Microb. Cell Fact.">
        <title>Exploiting Issatchenkia orientalis SD108 for succinic acid production.</title>
        <authorList>
            <person name="Xiao H."/>
            <person name="Shao Z."/>
            <person name="Jiang Y."/>
            <person name="Dole S."/>
            <person name="Zhao H."/>
        </authorList>
    </citation>
    <scope>NUCLEOTIDE SEQUENCE [LARGE SCALE GENOMIC DNA]</scope>
    <source>
        <strain evidence="6">SD108</strain>
    </source>
</reference>
<comment type="caution">
    <text evidence="5">The sequence shown here is derived from an EMBL/GenBank/DDBJ whole genome shotgun (WGS) entry which is preliminary data.</text>
</comment>
<dbReference type="PANTHER" id="PTHR44675:SF1">
    <property type="entry name" value="P21-ACTIVATED PROTEIN KINASE-INTERACTING PROTEIN 1"/>
    <property type="match status" value="1"/>
</dbReference>
<name>A0A099NXU6_PICKU</name>
<sequence>MSSSKQVQFRIIVGSYEHSLLCVSVTIPLDQEGEDSDSKKQAHFHPIFHFSAHSLSIRSMDIAKRYLVTGSNDEHIRIYDLQKRKELGTLLQHQGSITKLLFSNEVDDENHDKEKDERNEYADSNLGESKEDVYLTHKRGKWLLSASEDGTILIWRTKDWEKFGVLKGHKGAVEDIAIHPSGRVAISVGADSTVRLWNLMTAKKASSMFLRGALTRGQTAQFIQFDSTGEFFVIGFRDRIMFWTTREAKMLNLLGTNKVVIMDVQFVVLSGREFMVVALNNGSIDFYEFKDSLFKLESKKIKDIDGANLENLPKPTYSLQGHASRVKGISFYKEIINGKLHEYMVSISSDGKIVVWNLDLAVMDQVAVYSTGERLNVVSTVQETIEKASTMKPIYNPDDKYKDVATDSEYESDGESLAHIMKGGKRVSKKKQRKEKKKLLSVEIE</sequence>
<dbReference type="PROSITE" id="PS50082">
    <property type="entry name" value="WD_REPEATS_2"/>
    <property type="match status" value="3"/>
</dbReference>
<dbReference type="InterPro" id="IPR051959">
    <property type="entry name" value="PAK1-Kinase_Regulator"/>
</dbReference>
<dbReference type="PRINTS" id="PR00320">
    <property type="entry name" value="GPROTEINBRPT"/>
</dbReference>
<dbReference type="SUPFAM" id="SSF50978">
    <property type="entry name" value="WD40 repeat-like"/>
    <property type="match status" value="1"/>
</dbReference>
<accession>A0A099NXU6</accession>
<protein>
    <recommendedName>
        <fullName evidence="7">Protein MAK11</fullName>
    </recommendedName>
</protein>
<dbReference type="EMBL" id="JQFK01000056">
    <property type="protein sequence ID" value="KGK36716.1"/>
    <property type="molecule type" value="Genomic_DNA"/>
</dbReference>
<evidence type="ECO:0000313" key="6">
    <source>
        <dbReference type="Proteomes" id="UP000029867"/>
    </source>
</evidence>